<dbReference type="Proteomes" id="UP000217549">
    <property type="component" value="Chromosome I"/>
</dbReference>
<keyword evidence="2" id="KW-1185">Reference proteome</keyword>
<reference evidence="2" key="1">
    <citation type="submission" date="2017-09" db="EMBL/GenBank/DDBJ databases">
        <authorList>
            <person name="Shetty A S."/>
        </authorList>
    </citation>
    <scope>NUCLEOTIDE SEQUENCE [LARGE SCALE GENOMIC DNA]</scope>
</reference>
<protein>
    <submittedName>
        <fullName evidence="1">Uncharacterized protein</fullName>
    </submittedName>
</protein>
<dbReference type="AlphaFoldDB" id="A0A285PSD4"/>
<accession>A0A285PSD4</accession>
<dbReference type="KEGG" id="ehl:EHLA_1836"/>
<organism evidence="1 2">
    <name type="scientific">Anaerobutyricum hallii</name>
    <dbReference type="NCBI Taxonomy" id="39488"/>
    <lineage>
        <taxon>Bacteria</taxon>
        <taxon>Bacillati</taxon>
        <taxon>Bacillota</taxon>
        <taxon>Clostridia</taxon>
        <taxon>Lachnospirales</taxon>
        <taxon>Lachnospiraceae</taxon>
        <taxon>Anaerobutyricum</taxon>
    </lineage>
</organism>
<evidence type="ECO:0000313" key="1">
    <source>
        <dbReference type="EMBL" id="SOB72539.1"/>
    </source>
</evidence>
<evidence type="ECO:0000313" key="2">
    <source>
        <dbReference type="Proteomes" id="UP000217549"/>
    </source>
</evidence>
<gene>
    <name evidence="1" type="ORF">EHLA_1836</name>
</gene>
<proteinExistence type="predicted"/>
<name>A0A285PSD4_9FIRM</name>
<sequence>MRMSILNTATTEQMGYGIISFFVYIKSTNQDFRLREVECFLFYFMESIKNYRYSI</sequence>
<dbReference type="EMBL" id="LT907978">
    <property type="protein sequence ID" value="SOB72539.1"/>
    <property type="molecule type" value="Genomic_DNA"/>
</dbReference>